<evidence type="ECO:0000256" key="1">
    <source>
        <dbReference type="SAM" id="MobiDB-lite"/>
    </source>
</evidence>
<dbReference type="AlphaFoldDB" id="A0AAN8PDC4"/>
<organism evidence="2 3">
    <name type="scientific">Polyplax serrata</name>
    <name type="common">Common mouse louse</name>
    <dbReference type="NCBI Taxonomy" id="468196"/>
    <lineage>
        <taxon>Eukaryota</taxon>
        <taxon>Metazoa</taxon>
        <taxon>Ecdysozoa</taxon>
        <taxon>Arthropoda</taxon>
        <taxon>Hexapoda</taxon>
        <taxon>Insecta</taxon>
        <taxon>Pterygota</taxon>
        <taxon>Neoptera</taxon>
        <taxon>Paraneoptera</taxon>
        <taxon>Psocodea</taxon>
        <taxon>Troctomorpha</taxon>
        <taxon>Phthiraptera</taxon>
        <taxon>Anoplura</taxon>
        <taxon>Polyplacidae</taxon>
        <taxon>Polyplax</taxon>
    </lineage>
</organism>
<protein>
    <submittedName>
        <fullName evidence="2">Uncharacterized protein</fullName>
    </submittedName>
</protein>
<evidence type="ECO:0000313" key="3">
    <source>
        <dbReference type="Proteomes" id="UP001372834"/>
    </source>
</evidence>
<dbReference type="EMBL" id="JAWJWE010000040">
    <property type="protein sequence ID" value="KAK6619562.1"/>
    <property type="molecule type" value="Genomic_DNA"/>
</dbReference>
<feature type="region of interest" description="Disordered" evidence="1">
    <location>
        <begin position="63"/>
        <end position="86"/>
    </location>
</feature>
<accession>A0AAN8PDC4</accession>
<comment type="caution">
    <text evidence="2">The sequence shown here is derived from an EMBL/GenBank/DDBJ whole genome shotgun (WGS) entry which is preliminary data.</text>
</comment>
<feature type="compositionally biased region" description="Basic residues" evidence="1">
    <location>
        <begin position="66"/>
        <end position="82"/>
    </location>
</feature>
<sequence length="107" mass="11717">MAEKKSPTGGTLVRAARSTTGSGGVSRGRKTALGEELDAGGTSCLNYFKVALGSVVHSKHTQVFIKQKKKKKKPRRQGKKKEKVAEDTSMFSCSNFGQNFLLRHEFL</sequence>
<dbReference type="Proteomes" id="UP001372834">
    <property type="component" value="Unassembled WGS sequence"/>
</dbReference>
<gene>
    <name evidence="2" type="ORF">RUM43_012319</name>
</gene>
<reference evidence="2 3" key="1">
    <citation type="submission" date="2023-10" db="EMBL/GenBank/DDBJ databases">
        <title>Genomes of two closely related lineages of the louse Polyplax serrata with different host specificities.</title>
        <authorList>
            <person name="Martinu J."/>
            <person name="Tarabai H."/>
            <person name="Stefka J."/>
            <person name="Hypsa V."/>
        </authorList>
    </citation>
    <scope>NUCLEOTIDE SEQUENCE [LARGE SCALE GENOMIC DNA]</scope>
    <source>
        <strain evidence="2">HR10_N</strain>
    </source>
</reference>
<feature type="region of interest" description="Disordered" evidence="1">
    <location>
        <begin position="1"/>
        <end position="29"/>
    </location>
</feature>
<evidence type="ECO:0000313" key="2">
    <source>
        <dbReference type="EMBL" id="KAK6619562.1"/>
    </source>
</evidence>
<name>A0AAN8PDC4_POLSC</name>
<proteinExistence type="predicted"/>